<dbReference type="PANTHER" id="PTHR11552:SF147">
    <property type="entry name" value="CHOLINE DEHYDROGENASE, MITOCHONDRIAL"/>
    <property type="match status" value="1"/>
</dbReference>
<evidence type="ECO:0000256" key="3">
    <source>
        <dbReference type="ARBA" id="ARBA00022630"/>
    </source>
</evidence>
<proteinExistence type="inferred from homology"/>
<dbReference type="AlphaFoldDB" id="A0A4Y2P618"/>
<comment type="caution">
    <text evidence="7">The sequence shown here is derived from an EMBL/GenBank/DDBJ whole genome shotgun (WGS) entry which is preliminary data.</text>
</comment>
<protein>
    <submittedName>
        <fullName evidence="7">Glucose dehydrogenase [FAD, quinone]</fullName>
    </submittedName>
</protein>
<keyword evidence="4 5" id="KW-0274">FAD</keyword>
<dbReference type="InterPro" id="IPR036188">
    <property type="entry name" value="FAD/NAD-bd_sf"/>
</dbReference>
<dbReference type="Pfam" id="PF00732">
    <property type="entry name" value="GMC_oxred_N"/>
    <property type="match status" value="1"/>
</dbReference>
<keyword evidence="8" id="KW-1185">Reference proteome</keyword>
<feature type="domain" description="Glucose-methanol-choline oxidoreductase N-terminal" evidence="6">
    <location>
        <begin position="6"/>
        <end position="29"/>
    </location>
</feature>
<accession>A0A4Y2P618</accession>
<gene>
    <name evidence="7" type="primary">Gld_39</name>
    <name evidence="7" type="ORF">AVEN_272615_1</name>
</gene>
<evidence type="ECO:0000313" key="8">
    <source>
        <dbReference type="Proteomes" id="UP000499080"/>
    </source>
</evidence>
<dbReference type="Gene3D" id="3.50.50.60">
    <property type="entry name" value="FAD/NAD(P)-binding domain"/>
    <property type="match status" value="2"/>
</dbReference>
<evidence type="ECO:0000256" key="4">
    <source>
        <dbReference type="ARBA" id="ARBA00022827"/>
    </source>
</evidence>
<reference evidence="7 8" key="1">
    <citation type="journal article" date="2019" name="Sci. Rep.">
        <title>Orb-weaving spider Araneus ventricosus genome elucidates the spidroin gene catalogue.</title>
        <authorList>
            <person name="Kono N."/>
            <person name="Nakamura H."/>
            <person name="Ohtoshi R."/>
            <person name="Moran D.A.P."/>
            <person name="Shinohara A."/>
            <person name="Yoshida Y."/>
            <person name="Fujiwara M."/>
            <person name="Mori M."/>
            <person name="Tomita M."/>
            <person name="Arakawa K."/>
        </authorList>
    </citation>
    <scope>NUCLEOTIDE SEQUENCE [LARGE SCALE GENOMIC DNA]</scope>
</reference>
<sequence length="282" mass="31742">MIWPSGKGLGGSSLLNGMLFIRGNRKNYDDWAAQGAAGWSFNDVWQYFIKMEDNKNSEYVLNGYHGTGGPLTVERPRYQAEVKGPILEAAQKLGLRVVDSNAGLQTGFNEFQATYRNQQRCSTAKAYLVPAENRTNLDILAGAHVRKIILHKRRAMGIQFDFRNYTCEVKARREVIMSAGTTNTAQLLMLSGIGPKEHLEKFRYRTVEEYSESRRQSRDWQNGQSLKLQVSYLLHLVGRRPVSVETEEAVALAVKEATMESSHGTCSVSAIESRMDLQMRAV</sequence>
<dbReference type="InterPro" id="IPR012132">
    <property type="entry name" value="GMC_OxRdtase"/>
</dbReference>
<dbReference type="PROSITE" id="PS00623">
    <property type="entry name" value="GMC_OXRED_1"/>
    <property type="match status" value="1"/>
</dbReference>
<evidence type="ECO:0000256" key="5">
    <source>
        <dbReference type="RuleBase" id="RU003968"/>
    </source>
</evidence>
<dbReference type="SUPFAM" id="SSF51905">
    <property type="entry name" value="FAD/NAD(P)-binding domain"/>
    <property type="match status" value="1"/>
</dbReference>
<dbReference type="Proteomes" id="UP000499080">
    <property type="component" value="Unassembled WGS sequence"/>
</dbReference>
<organism evidence="7 8">
    <name type="scientific">Araneus ventricosus</name>
    <name type="common">Orbweaver spider</name>
    <name type="synonym">Epeira ventricosa</name>
    <dbReference type="NCBI Taxonomy" id="182803"/>
    <lineage>
        <taxon>Eukaryota</taxon>
        <taxon>Metazoa</taxon>
        <taxon>Ecdysozoa</taxon>
        <taxon>Arthropoda</taxon>
        <taxon>Chelicerata</taxon>
        <taxon>Arachnida</taxon>
        <taxon>Araneae</taxon>
        <taxon>Araneomorphae</taxon>
        <taxon>Entelegynae</taxon>
        <taxon>Araneoidea</taxon>
        <taxon>Araneidae</taxon>
        <taxon>Araneus</taxon>
    </lineage>
</organism>
<comment type="cofactor">
    <cofactor evidence="1">
        <name>FAD</name>
        <dbReference type="ChEBI" id="CHEBI:57692"/>
    </cofactor>
</comment>
<name>A0A4Y2P618_ARAVE</name>
<comment type="similarity">
    <text evidence="2 5">Belongs to the GMC oxidoreductase family.</text>
</comment>
<keyword evidence="3 5" id="KW-0285">Flavoprotein</keyword>
<evidence type="ECO:0000256" key="2">
    <source>
        <dbReference type="ARBA" id="ARBA00010790"/>
    </source>
</evidence>
<dbReference type="InterPro" id="IPR000172">
    <property type="entry name" value="GMC_OxRdtase_N"/>
</dbReference>
<dbReference type="PANTHER" id="PTHR11552">
    <property type="entry name" value="GLUCOSE-METHANOL-CHOLINE GMC OXIDOREDUCTASE"/>
    <property type="match status" value="1"/>
</dbReference>
<dbReference type="GO" id="GO:0050660">
    <property type="term" value="F:flavin adenine dinucleotide binding"/>
    <property type="evidence" value="ECO:0007669"/>
    <property type="project" value="InterPro"/>
</dbReference>
<dbReference type="GO" id="GO:0016614">
    <property type="term" value="F:oxidoreductase activity, acting on CH-OH group of donors"/>
    <property type="evidence" value="ECO:0007669"/>
    <property type="project" value="InterPro"/>
</dbReference>
<dbReference type="OrthoDB" id="6435988at2759"/>
<evidence type="ECO:0000313" key="7">
    <source>
        <dbReference type="EMBL" id="GBN47365.1"/>
    </source>
</evidence>
<dbReference type="EMBL" id="BGPR01010667">
    <property type="protein sequence ID" value="GBN47365.1"/>
    <property type="molecule type" value="Genomic_DNA"/>
</dbReference>
<evidence type="ECO:0000259" key="6">
    <source>
        <dbReference type="PROSITE" id="PS00623"/>
    </source>
</evidence>
<evidence type="ECO:0000256" key="1">
    <source>
        <dbReference type="ARBA" id="ARBA00001974"/>
    </source>
</evidence>